<dbReference type="RefSeq" id="WP_022059316.1">
    <property type="nucleotide sequence ID" value="NZ_WQPE01000006.1"/>
</dbReference>
<dbReference type="Proteomes" id="UP000283295">
    <property type="component" value="Unassembled WGS sequence"/>
</dbReference>
<dbReference type="AlphaFoldDB" id="A0A412IWA6"/>
<dbReference type="OrthoDB" id="3225550at2"/>
<gene>
    <name evidence="2" type="ORF">DWX94_00710</name>
</gene>
<sequence length="610" mass="71013">MLQSVKLQNVMLQMNLDMNIVDYPEFSAIGKDYRSPFTYDSDKKCHIVQKFNRVNFMSYFNCIQVKRWAEYTGVKNFKLHLTMKGKANISVYAIYAASVAVTYNTLCDQVVECDEVSEVVISIPETDKALVGFRMDALEDVEVYSGYYSGDIEEDRIRNVNISLATTTFKKQEYIKRNIDLIKKNVLCEGSDLKGHLFVHVIDNDRELDPEELDSEDLKVYMNNNVGGAGGFTRGMIEALHREDKPTHVLLMDDDVMVMPESLFRTYYLLRILKDEYKKCFLSGAMFDYDIRERQYEDVGYVHKNDGSYGPIKKPMDMRNISNIVKNENYSFDVEDAYAGWWYCCIPVEHIEERGLPLPVFVRGDDVEFSLRNKPGFIALNGICIWHVGFAGKFNAAMELYQVHRNSFVIQAASGICQDEDFLARIKIMFWKDITRFAYNNAELLIDAVDDYLKGPEYIKTLDGEKSLKEHNAKNEKLVPLSDLGYSGELPTDPYKYESLNRLQKLWYVITINGHLLPNFLLRRTPYIIAYDWFFVPGKNYMKKTLVAVNKNNMTGAIRPINRKKCFALIKRYRKVLSKYKKTHAKVDQAYRDSFKEMTTEKFWRDYLHI</sequence>
<dbReference type="SUPFAM" id="SSF53448">
    <property type="entry name" value="Nucleotide-diphospho-sugar transferases"/>
    <property type="match status" value="1"/>
</dbReference>
<protein>
    <submittedName>
        <fullName evidence="2">Glycosyltransferase family 2 protein</fullName>
    </submittedName>
</protein>
<dbReference type="Pfam" id="PF17994">
    <property type="entry name" value="Glft2_N"/>
    <property type="match status" value="1"/>
</dbReference>
<evidence type="ECO:0000313" key="3">
    <source>
        <dbReference type="Proteomes" id="UP000283295"/>
    </source>
</evidence>
<dbReference type="EMBL" id="QRVK01000001">
    <property type="protein sequence ID" value="RGS44348.1"/>
    <property type="molecule type" value="Genomic_DNA"/>
</dbReference>
<proteinExistence type="predicted"/>
<evidence type="ECO:0000313" key="2">
    <source>
        <dbReference type="EMBL" id="RGS44348.1"/>
    </source>
</evidence>
<dbReference type="InterPro" id="IPR029044">
    <property type="entry name" value="Nucleotide-diphossugar_trans"/>
</dbReference>
<keyword evidence="2" id="KW-0808">Transferase</keyword>
<accession>A0A412IWA6</accession>
<comment type="caution">
    <text evidence="2">The sequence shown here is derived from an EMBL/GenBank/DDBJ whole genome shotgun (WGS) entry which is preliminary data.</text>
</comment>
<evidence type="ECO:0000259" key="1">
    <source>
        <dbReference type="Pfam" id="PF17994"/>
    </source>
</evidence>
<dbReference type="InterPro" id="IPR040492">
    <property type="entry name" value="GlfT2_N"/>
</dbReference>
<feature type="domain" description="Galactofuranosyltransferase GlfT2 N-terminal" evidence="1">
    <location>
        <begin position="46"/>
        <end position="112"/>
    </location>
</feature>
<organism evidence="2 3">
    <name type="scientific">Coprococcus eutactus</name>
    <dbReference type="NCBI Taxonomy" id="33043"/>
    <lineage>
        <taxon>Bacteria</taxon>
        <taxon>Bacillati</taxon>
        <taxon>Bacillota</taxon>
        <taxon>Clostridia</taxon>
        <taxon>Lachnospirales</taxon>
        <taxon>Lachnospiraceae</taxon>
        <taxon>Coprococcus</taxon>
    </lineage>
</organism>
<name>A0A412IWA6_9FIRM</name>
<dbReference type="Gene3D" id="3.90.550.60">
    <property type="match status" value="1"/>
</dbReference>
<dbReference type="GO" id="GO:0016740">
    <property type="term" value="F:transferase activity"/>
    <property type="evidence" value="ECO:0007669"/>
    <property type="project" value="UniProtKB-KW"/>
</dbReference>
<reference evidence="2 3" key="1">
    <citation type="submission" date="2018-08" db="EMBL/GenBank/DDBJ databases">
        <title>A genome reference for cultivated species of the human gut microbiota.</title>
        <authorList>
            <person name="Zou Y."/>
            <person name="Xue W."/>
            <person name="Luo G."/>
        </authorList>
    </citation>
    <scope>NUCLEOTIDE SEQUENCE [LARGE SCALE GENOMIC DNA]</scope>
    <source>
        <strain evidence="2 3">AF22-21</strain>
    </source>
</reference>